<keyword evidence="4 7" id="KW-0812">Transmembrane</keyword>
<evidence type="ECO:0000313" key="8">
    <source>
        <dbReference type="EMBL" id="MED6186746.1"/>
    </source>
</evidence>
<feature type="transmembrane region" description="Helical" evidence="7">
    <location>
        <begin position="192"/>
        <end position="215"/>
    </location>
</feature>
<accession>A0ABU6WP98</accession>
<evidence type="ECO:0000256" key="1">
    <source>
        <dbReference type="ARBA" id="ARBA00004141"/>
    </source>
</evidence>
<sequence>MLESYKWWIRVPLYIIFLIAGQAAATLLGRFYYCEGGKSKWMASFVQSAGFPLLIPLLFYFWPAKSGLVEEDSCRHDDSTDGSHNSNTFDIIIKKYSSKPKRSTVAFLYIGFGLILTGTNLLYSYGLFYLPVSTYSLLCASQLAFTALFSYSINSQKFTAPILNSVVLLTLSAAVLAVNIDHVDWIDKPCDNYFIIGFFCTVFASAAFSFCLSMVQLSFQKELIKGGTFYAVLEMLFYQSFVASCACVVGMFASGEWKTLEDEMKNFKKGSVSYVMALIWIAVSWQVSSVGMLGLVMEVSSLFANLIVTLALPVVPIVAVFIFHDDMDGDMIVSLLLSVWGFLSYIYQTYLDDQKAKVHSVVDDGGC</sequence>
<keyword evidence="3 7" id="KW-0813">Transport</keyword>
<feature type="transmembrane region" description="Helical" evidence="7">
    <location>
        <begin position="12"/>
        <end position="33"/>
    </location>
</feature>
<dbReference type="InterPro" id="IPR037185">
    <property type="entry name" value="EmrE-like"/>
</dbReference>
<feature type="transmembrane region" description="Helical" evidence="7">
    <location>
        <begin position="162"/>
        <end position="180"/>
    </location>
</feature>
<comment type="similarity">
    <text evidence="2 7">Belongs to the purine permeases (TC 2.A.7.14) family.</text>
</comment>
<organism evidence="8 9">
    <name type="scientific">Stylosanthes scabra</name>
    <dbReference type="NCBI Taxonomy" id="79078"/>
    <lineage>
        <taxon>Eukaryota</taxon>
        <taxon>Viridiplantae</taxon>
        <taxon>Streptophyta</taxon>
        <taxon>Embryophyta</taxon>
        <taxon>Tracheophyta</taxon>
        <taxon>Spermatophyta</taxon>
        <taxon>Magnoliopsida</taxon>
        <taxon>eudicotyledons</taxon>
        <taxon>Gunneridae</taxon>
        <taxon>Pentapetalae</taxon>
        <taxon>rosids</taxon>
        <taxon>fabids</taxon>
        <taxon>Fabales</taxon>
        <taxon>Fabaceae</taxon>
        <taxon>Papilionoideae</taxon>
        <taxon>50 kb inversion clade</taxon>
        <taxon>dalbergioids sensu lato</taxon>
        <taxon>Dalbergieae</taxon>
        <taxon>Pterocarpus clade</taxon>
        <taxon>Stylosanthes</taxon>
    </lineage>
</organism>
<comment type="caution">
    <text evidence="8">The sequence shown here is derived from an EMBL/GenBank/DDBJ whole genome shotgun (WGS) entry which is preliminary data.</text>
</comment>
<keyword evidence="9" id="KW-1185">Reference proteome</keyword>
<dbReference type="EMBL" id="JASCZI010182012">
    <property type="protein sequence ID" value="MED6186746.1"/>
    <property type="molecule type" value="Genomic_DNA"/>
</dbReference>
<proteinExistence type="inferred from homology"/>
<evidence type="ECO:0000256" key="2">
    <source>
        <dbReference type="ARBA" id="ARBA00006213"/>
    </source>
</evidence>
<feature type="transmembrane region" description="Helical" evidence="7">
    <location>
        <begin position="227"/>
        <end position="252"/>
    </location>
</feature>
<name>A0ABU6WP98_9FABA</name>
<evidence type="ECO:0000256" key="6">
    <source>
        <dbReference type="ARBA" id="ARBA00023136"/>
    </source>
</evidence>
<keyword evidence="6 7" id="KW-0472">Membrane</keyword>
<gene>
    <name evidence="8" type="ORF">PIB30_069649</name>
</gene>
<comment type="subcellular location">
    <subcellularLocation>
        <location evidence="1 7">Membrane</location>
        <topology evidence="1 7">Multi-pass membrane protein</topology>
    </subcellularLocation>
</comment>
<evidence type="ECO:0000256" key="7">
    <source>
        <dbReference type="RuleBase" id="RU368015"/>
    </source>
</evidence>
<comment type="caution">
    <text evidence="7">Lacks conserved residue(s) required for the propagation of feature annotation.</text>
</comment>
<dbReference type="PANTHER" id="PTHR31376">
    <property type="entry name" value="OS09G0467300 PROTEIN-RELATED"/>
    <property type="match status" value="1"/>
</dbReference>
<feature type="transmembrane region" description="Helical" evidence="7">
    <location>
        <begin position="45"/>
        <end position="62"/>
    </location>
</feature>
<dbReference type="InterPro" id="IPR030182">
    <property type="entry name" value="PUP_plant"/>
</dbReference>
<evidence type="ECO:0000256" key="4">
    <source>
        <dbReference type="ARBA" id="ARBA00022692"/>
    </source>
</evidence>
<evidence type="ECO:0000313" key="9">
    <source>
        <dbReference type="Proteomes" id="UP001341840"/>
    </source>
</evidence>
<evidence type="ECO:0000256" key="5">
    <source>
        <dbReference type="ARBA" id="ARBA00022989"/>
    </source>
</evidence>
<dbReference type="Pfam" id="PF16913">
    <property type="entry name" value="PUNUT"/>
    <property type="match status" value="1"/>
</dbReference>
<dbReference type="SUPFAM" id="SSF103481">
    <property type="entry name" value="Multidrug resistance efflux transporter EmrE"/>
    <property type="match status" value="1"/>
</dbReference>
<protein>
    <recommendedName>
        <fullName evidence="7">Probable purine permease</fullName>
    </recommendedName>
</protein>
<evidence type="ECO:0000256" key="3">
    <source>
        <dbReference type="ARBA" id="ARBA00022448"/>
    </source>
</evidence>
<dbReference type="PANTHER" id="PTHR31376:SF16">
    <property type="entry name" value="PURINE PERMEASE-RELATED"/>
    <property type="match status" value="1"/>
</dbReference>
<feature type="transmembrane region" description="Helical" evidence="7">
    <location>
        <begin position="104"/>
        <end position="123"/>
    </location>
</feature>
<dbReference type="Proteomes" id="UP001341840">
    <property type="component" value="Unassembled WGS sequence"/>
</dbReference>
<feature type="transmembrane region" description="Helical" evidence="7">
    <location>
        <begin position="272"/>
        <end position="295"/>
    </location>
</feature>
<reference evidence="8 9" key="1">
    <citation type="journal article" date="2023" name="Plants (Basel)">
        <title>Bridging the Gap: Combining Genomics and Transcriptomics Approaches to Understand Stylosanthes scabra, an Orphan Legume from the Brazilian Caatinga.</title>
        <authorList>
            <person name="Ferreira-Neto J.R.C."/>
            <person name="da Silva M.D."/>
            <person name="Binneck E."/>
            <person name="de Melo N.F."/>
            <person name="da Silva R.H."/>
            <person name="de Melo A.L.T.M."/>
            <person name="Pandolfi V."/>
            <person name="Bustamante F.O."/>
            <person name="Brasileiro-Vidal A.C."/>
            <person name="Benko-Iseppon A.M."/>
        </authorList>
    </citation>
    <scope>NUCLEOTIDE SEQUENCE [LARGE SCALE GENOMIC DNA]</scope>
    <source>
        <tissue evidence="8">Leaves</tissue>
    </source>
</reference>
<keyword evidence="5 7" id="KW-1133">Transmembrane helix</keyword>
<feature type="transmembrane region" description="Helical" evidence="7">
    <location>
        <begin position="302"/>
        <end position="323"/>
    </location>
</feature>
<feature type="transmembrane region" description="Helical" evidence="7">
    <location>
        <begin position="329"/>
        <end position="347"/>
    </location>
</feature>